<gene>
    <name evidence="2" type="ORF">B8W69_20440</name>
</gene>
<reference evidence="2 3" key="1">
    <citation type="submission" date="2017-04" db="EMBL/GenBank/DDBJ databases">
        <title>The new phylogeny of genus Mycobacterium.</title>
        <authorList>
            <person name="Tortoli E."/>
            <person name="Trovato A."/>
            <person name="Cirillo D.M."/>
        </authorList>
    </citation>
    <scope>NUCLEOTIDE SEQUENCE [LARGE SCALE GENOMIC DNA]</scope>
    <source>
        <strain evidence="2 3">DSM 45247</strain>
    </source>
</reference>
<feature type="domain" description="SnoaL-like" evidence="1">
    <location>
        <begin position="8"/>
        <end position="110"/>
    </location>
</feature>
<evidence type="ECO:0000313" key="3">
    <source>
        <dbReference type="Proteomes" id="UP000242320"/>
    </source>
</evidence>
<dbReference type="InterPro" id="IPR037401">
    <property type="entry name" value="SnoaL-like"/>
</dbReference>
<dbReference type="SUPFAM" id="SSF54427">
    <property type="entry name" value="NTF2-like"/>
    <property type="match status" value="1"/>
</dbReference>
<dbReference type="AlphaFoldDB" id="A0A1X2KSX8"/>
<dbReference type="GO" id="GO:0016787">
    <property type="term" value="F:hydrolase activity"/>
    <property type="evidence" value="ECO:0007669"/>
    <property type="project" value="UniProtKB-KW"/>
</dbReference>
<dbReference type="Gene3D" id="3.10.450.50">
    <property type="match status" value="1"/>
</dbReference>
<comment type="caution">
    <text evidence="2">The sequence shown here is derived from an EMBL/GenBank/DDBJ whole genome shotgun (WGS) entry which is preliminary data.</text>
</comment>
<name>A0A1X2KSX8_9MYCO</name>
<sequence length="119" mass="13366">MSVEQTVLAMWKAVSERDWDTAHTFYAEDCVFIDVPVGSANAARGPDDIVRKLRISLDPLAAYVNHPGLILTNGSVAIFEHSETWTWLPGQSTVMHFVSVHKVLDGKITFWKDYWDMGG</sequence>
<dbReference type="Proteomes" id="UP000242320">
    <property type="component" value="Unassembled WGS sequence"/>
</dbReference>
<dbReference type="OrthoDB" id="9781757at2"/>
<evidence type="ECO:0000313" key="2">
    <source>
        <dbReference type="EMBL" id="OSC24801.1"/>
    </source>
</evidence>
<dbReference type="Pfam" id="PF12680">
    <property type="entry name" value="SnoaL_2"/>
    <property type="match status" value="1"/>
</dbReference>
<protein>
    <submittedName>
        <fullName evidence="2">Limonene-1,2-epoxide hydrolase</fullName>
    </submittedName>
</protein>
<organism evidence="2 3">
    <name type="scientific">Mycolicibacterium vulneris</name>
    <dbReference type="NCBI Taxonomy" id="547163"/>
    <lineage>
        <taxon>Bacteria</taxon>
        <taxon>Bacillati</taxon>
        <taxon>Actinomycetota</taxon>
        <taxon>Actinomycetes</taxon>
        <taxon>Mycobacteriales</taxon>
        <taxon>Mycobacteriaceae</taxon>
        <taxon>Mycolicibacterium</taxon>
    </lineage>
</organism>
<evidence type="ECO:0000259" key="1">
    <source>
        <dbReference type="Pfam" id="PF12680"/>
    </source>
</evidence>
<dbReference type="InterPro" id="IPR032710">
    <property type="entry name" value="NTF2-like_dom_sf"/>
</dbReference>
<accession>A0A1X2KSX8</accession>
<keyword evidence="3" id="KW-1185">Reference proteome</keyword>
<proteinExistence type="predicted"/>
<keyword evidence="2" id="KW-0378">Hydrolase</keyword>
<dbReference type="EMBL" id="NCXM01000023">
    <property type="protein sequence ID" value="OSC24801.1"/>
    <property type="molecule type" value="Genomic_DNA"/>
</dbReference>